<comment type="caution">
    <text evidence="4">The sequence shown here is derived from an EMBL/GenBank/DDBJ whole genome shotgun (WGS) entry which is preliminary data.</text>
</comment>
<dbReference type="Gene3D" id="3.40.50.720">
    <property type="entry name" value="NAD(P)-binding Rossmann-like Domain"/>
    <property type="match status" value="1"/>
</dbReference>
<dbReference type="InterPro" id="IPR002347">
    <property type="entry name" value="SDR_fam"/>
</dbReference>
<evidence type="ECO:0000256" key="2">
    <source>
        <dbReference type="ARBA" id="ARBA00023002"/>
    </source>
</evidence>
<feature type="region of interest" description="Disordered" evidence="3">
    <location>
        <begin position="263"/>
        <end position="291"/>
    </location>
</feature>
<dbReference type="InterPro" id="IPR020904">
    <property type="entry name" value="Sc_DH/Rdtase_CS"/>
</dbReference>
<dbReference type="GO" id="GO:0048038">
    <property type="term" value="F:quinone binding"/>
    <property type="evidence" value="ECO:0007669"/>
    <property type="project" value="TreeGrafter"/>
</dbReference>
<dbReference type="GO" id="GO:0006633">
    <property type="term" value="P:fatty acid biosynthetic process"/>
    <property type="evidence" value="ECO:0007669"/>
    <property type="project" value="TreeGrafter"/>
</dbReference>
<dbReference type="PROSITE" id="PS00061">
    <property type="entry name" value="ADH_SHORT"/>
    <property type="match status" value="1"/>
</dbReference>
<gene>
    <name evidence="4" type="ORF">F4561_002032</name>
</gene>
<dbReference type="SUPFAM" id="SSF51735">
    <property type="entry name" value="NAD(P)-binding Rossmann-fold domains"/>
    <property type="match status" value="1"/>
</dbReference>
<dbReference type="EMBL" id="JACHJT010000001">
    <property type="protein sequence ID" value="MBB4931212.1"/>
    <property type="molecule type" value="Genomic_DNA"/>
</dbReference>
<evidence type="ECO:0000313" key="5">
    <source>
        <dbReference type="Proteomes" id="UP000523007"/>
    </source>
</evidence>
<dbReference type="Proteomes" id="UP000523007">
    <property type="component" value="Unassembled WGS sequence"/>
</dbReference>
<dbReference type="GO" id="GO:0016616">
    <property type="term" value="F:oxidoreductase activity, acting on the CH-OH group of donors, NAD or NADP as acceptor"/>
    <property type="evidence" value="ECO:0007669"/>
    <property type="project" value="TreeGrafter"/>
</dbReference>
<organism evidence="4 5">
    <name type="scientific">Lipingzhangella halophila</name>
    <dbReference type="NCBI Taxonomy" id="1783352"/>
    <lineage>
        <taxon>Bacteria</taxon>
        <taxon>Bacillati</taxon>
        <taxon>Actinomycetota</taxon>
        <taxon>Actinomycetes</taxon>
        <taxon>Streptosporangiales</taxon>
        <taxon>Nocardiopsidaceae</taxon>
        <taxon>Lipingzhangella</taxon>
    </lineage>
</organism>
<dbReference type="RefSeq" id="WP_221445431.1">
    <property type="nucleotide sequence ID" value="NZ_JACHJT010000001.1"/>
</dbReference>
<dbReference type="PRINTS" id="PR00080">
    <property type="entry name" value="SDRFAMILY"/>
</dbReference>
<evidence type="ECO:0000313" key="4">
    <source>
        <dbReference type="EMBL" id="MBB4931212.1"/>
    </source>
</evidence>
<dbReference type="Pfam" id="PF13561">
    <property type="entry name" value="adh_short_C2"/>
    <property type="match status" value="1"/>
</dbReference>
<sequence>MTDTRSVPLPDPFADTGPRWLEGRTALVTGGGQSSHEHPGVGYAICRTYAAHGARVAVVDRDPVAARRTVDHITMLGGTARAVRADVTDDHECRTAVKAVLEEFGGVDTLVNNVAVPDRAGLFDVEPEQWEELMSLNLTSAWLVTRHVVPVLEGGSAIVNISSVGARGRGPGMVYNVAKAGLETLTTGAANSLGPSGIRVNCVQVGAIWSAFAAKGMPESMREPRRKSTALGTEGTPWDIAEAALFLASDRARWVSGQILAVDGGPGGPMRLPPEAGEKTETAKRTEESRG</sequence>
<feature type="compositionally biased region" description="Basic and acidic residues" evidence="3">
    <location>
        <begin position="276"/>
        <end position="291"/>
    </location>
</feature>
<name>A0A7W7W1Q0_9ACTN</name>
<reference evidence="4 5" key="1">
    <citation type="submission" date="2020-08" db="EMBL/GenBank/DDBJ databases">
        <title>Sequencing the genomes of 1000 actinobacteria strains.</title>
        <authorList>
            <person name="Klenk H.-P."/>
        </authorList>
    </citation>
    <scope>NUCLEOTIDE SEQUENCE [LARGE SCALE GENOMIC DNA]</scope>
    <source>
        <strain evidence="4 5">DSM 102030</strain>
    </source>
</reference>
<comment type="similarity">
    <text evidence="1">Belongs to the short-chain dehydrogenases/reductases (SDR) family.</text>
</comment>
<keyword evidence="2" id="KW-0560">Oxidoreductase</keyword>
<accession>A0A7W7W1Q0</accession>
<dbReference type="PRINTS" id="PR00081">
    <property type="entry name" value="GDHRDH"/>
</dbReference>
<evidence type="ECO:0000256" key="3">
    <source>
        <dbReference type="SAM" id="MobiDB-lite"/>
    </source>
</evidence>
<dbReference type="CDD" id="cd05233">
    <property type="entry name" value="SDR_c"/>
    <property type="match status" value="1"/>
</dbReference>
<dbReference type="PANTHER" id="PTHR42760:SF122">
    <property type="entry name" value="NAD(P)-BINDING PROTEIN"/>
    <property type="match status" value="1"/>
</dbReference>
<dbReference type="FunFam" id="3.40.50.720:FF:000084">
    <property type="entry name" value="Short-chain dehydrogenase reductase"/>
    <property type="match status" value="1"/>
</dbReference>
<keyword evidence="5" id="KW-1185">Reference proteome</keyword>
<dbReference type="AlphaFoldDB" id="A0A7W7W1Q0"/>
<dbReference type="PANTHER" id="PTHR42760">
    <property type="entry name" value="SHORT-CHAIN DEHYDROGENASES/REDUCTASES FAMILY MEMBER"/>
    <property type="match status" value="1"/>
</dbReference>
<dbReference type="InterPro" id="IPR036291">
    <property type="entry name" value="NAD(P)-bd_dom_sf"/>
</dbReference>
<evidence type="ECO:0000256" key="1">
    <source>
        <dbReference type="ARBA" id="ARBA00006484"/>
    </source>
</evidence>
<proteinExistence type="inferred from homology"/>
<protein>
    <submittedName>
        <fullName evidence="4">NAD(P)-dependent dehydrogenase (Short-subunit alcohol dehydrogenase family)</fullName>
    </submittedName>
</protein>